<feature type="domain" description="Aconitase A/isopropylmalate dehydratase small subunit swivel" evidence="1">
    <location>
        <begin position="59"/>
        <end position="111"/>
    </location>
</feature>
<dbReference type="InterPro" id="IPR050926">
    <property type="entry name" value="Aconitase/IPM_isomerase"/>
</dbReference>
<organism evidence="2 3">
    <name type="scientific">Effusibacillus dendaii</name>
    <dbReference type="NCBI Taxonomy" id="2743772"/>
    <lineage>
        <taxon>Bacteria</taxon>
        <taxon>Bacillati</taxon>
        <taxon>Bacillota</taxon>
        <taxon>Bacilli</taxon>
        <taxon>Bacillales</taxon>
        <taxon>Alicyclobacillaceae</taxon>
        <taxon>Effusibacillus</taxon>
    </lineage>
</organism>
<accession>A0A7I8DAF5</accession>
<dbReference type="InterPro" id="IPR036008">
    <property type="entry name" value="Aconitase_4Fe-4S_dom"/>
</dbReference>
<protein>
    <recommendedName>
        <fullName evidence="1">Aconitase A/isopropylmalate dehydratase small subunit swivel domain-containing protein</fullName>
    </recommendedName>
</protein>
<dbReference type="GO" id="GO:0051539">
    <property type="term" value="F:4 iron, 4 sulfur cluster binding"/>
    <property type="evidence" value="ECO:0007669"/>
    <property type="project" value="TreeGrafter"/>
</dbReference>
<evidence type="ECO:0000313" key="2">
    <source>
        <dbReference type="EMBL" id="BCJ86967.1"/>
    </source>
</evidence>
<proteinExistence type="predicted"/>
<dbReference type="KEGG" id="eff:skT53_19520"/>
<dbReference type="InterPro" id="IPR000573">
    <property type="entry name" value="AconitaseA/IPMdHydase_ssu_swvl"/>
</dbReference>
<dbReference type="SUPFAM" id="SSF52016">
    <property type="entry name" value="LeuD/IlvD-like"/>
    <property type="match status" value="1"/>
</dbReference>
<dbReference type="Proteomes" id="UP000593802">
    <property type="component" value="Chromosome"/>
</dbReference>
<dbReference type="InterPro" id="IPR015928">
    <property type="entry name" value="Aconitase/3IPM_dehydase_swvl"/>
</dbReference>
<dbReference type="PANTHER" id="PTHR43160:SF4">
    <property type="entry name" value="ACONITATE HYDRATASE B"/>
    <property type="match status" value="1"/>
</dbReference>
<dbReference type="EMBL" id="AP023366">
    <property type="protein sequence ID" value="BCJ86967.1"/>
    <property type="molecule type" value="Genomic_DNA"/>
</dbReference>
<dbReference type="AlphaFoldDB" id="A0A7I8DAF5"/>
<keyword evidence="3" id="KW-1185">Reference proteome</keyword>
<evidence type="ECO:0000313" key="3">
    <source>
        <dbReference type="Proteomes" id="UP000593802"/>
    </source>
</evidence>
<sequence>MIAIGAGGLDVAVAMAGSPFYLAMPKVVKVERKRTLQPWVAAKDIILEVLRRMTVKGGVGGANYGQGSSREHAALAPMYLGVKAVIAKSFARIHRANLVNFGIIPLTFANESDFDAIDQGDELKIENLRDQILGGNSITVQNVTKGTQVTVKHDLTKRQSEILVAGGLLNYTKQQAG</sequence>
<dbReference type="UniPathway" id="UPA00223"/>
<dbReference type="PANTHER" id="PTHR43160">
    <property type="entry name" value="ACONITATE HYDRATASE B"/>
    <property type="match status" value="1"/>
</dbReference>
<gene>
    <name evidence="2" type="ORF">skT53_19520</name>
</gene>
<name>A0A7I8DAF5_9BACL</name>
<dbReference type="GO" id="GO:0005829">
    <property type="term" value="C:cytosol"/>
    <property type="evidence" value="ECO:0007669"/>
    <property type="project" value="TreeGrafter"/>
</dbReference>
<dbReference type="GO" id="GO:0006099">
    <property type="term" value="P:tricarboxylic acid cycle"/>
    <property type="evidence" value="ECO:0007669"/>
    <property type="project" value="UniProtKB-UniPathway"/>
</dbReference>
<dbReference type="SUPFAM" id="SSF53732">
    <property type="entry name" value="Aconitase iron-sulfur domain"/>
    <property type="match status" value="1"/>
</dbReference>
<evidence type="ECO:0000259" key="1">
    <source>
        <dbReference type="Pfam" id="PF00694"/>
    </source>
</evidence>
<dbReference type="GO" id="GO:0003994">
    <property type="term" value="F:aconitate hydratase activity"/>
    <property type="evidence" value="ECO:0007669"/>
    <property type="project" value="TreeGrafter"/>
</dbReference>
<dbReference type="Gene3D" id="3.20.19.10">
    <property type="entry name" value="Aconitase, domain 4"/>
    <property type="match status" value="1"/>
</dbReference>
<dbReference type="Pfam" id="PF00694">
    <property type="entry name" value="Aconitase_C"/>
    <property type="match status" value="1"/>
</dbReference>
<reference evidence="2 3" key="1">
    <citation type="submission" date="2020-08" db="EMBL/GenBank/DDBJ databases">
        <title>Complete Genome Sequence of Effusibacillus dendaii Strain skT53, Isolated from Farmland soil.</title>
        <authorList>
            <person name="Konishi T."/>
            <person name="Kawasaki H."/>
        </authorList>
    </citation>
    <scope>NUCLEOTIDE SEQUENCE [LARGE SCALE GENOMIC DNA]</scope>
    <source>
        <strain evidence="3">skT53</strain>
    </source>
</reference>